<evidence type="ECO:0000256" key="3">
    <source>
        <dbReference type="ARBA" id="ARBA00022475"/>
    </source>
</evidence>
<keyword evidence="3" id="KW-1003">Cell membrane</keyword>
<dbReference type="NCBIfam" id="TIGR02454">
    <property type="entry name" value="ECF_T_CbiQ"/>
    <property type="match status" value="1"/>
</dbReference>
<keyword evidence="5 7" id="KW-1133">Transmembrane helix</keyword>
<organism evidence="8 9">
    <name type="scientific">Thalassospira xiamenensis</name>
    <dbReference type="NCBI Taxonomy" id="220697"/>
    <lineage>
        <taxon>Bacteria</taxon>
        <taxon>Pseudomonadati</taxon>
        <taxon>Pseudomonadota</taxon>
        <taxon>Alphaproteobacteria</taxon>
        <taxon>Rhodospirillales</taxon>
        <taxon>Thalassospiraceae</taxon>
        <taxon>Thalassospira</taxon>
    </lineage>
</organism>
<accession>A0A285RCE1</accession>
<proteinExistence type="inferred from homology"/>
<reference evidence="8 9" key="1">
    <citation type="submission" date="2017-08" db="EMBL/GenBank/DDBJ databases">
        <authorList>
            <person name="de Groot N.N."/>
        </authorList>
    </citation>
    <scope>NUCLEOTIDE SEQUENCE [LARGE SCALE GENOMIC DNA]</scope>
    <source>
        <strain evidence="8 9">USBA 78</strain>
    </source>
</reference>
<evidence type="ECO:0000256" key="6">
    <source>
        <dbReference type="ARBA" id="ARBA00023136"/>
    </source>
</evidence>
<feature type="transmembrane region" description="Helical" evidence="7">
    <location>
        <begin position="141"/>
        <end position="159"/>
    </location>
</feature>
<dbReference type="EMBL" id="OBMM01000001">
    <property type="protein sequence ID" value="SOB91564.1"/>
    <property type="molecule type" value="Genomic_DNA"/>
</dbReference>
<dbReference type="PANTHER" id="PTHR34857">
    <property type="entry name" value="SLL0384 PROTEIN"/>
    <property type="match status" value="1"/>
</dbReference>
<dbReference type="InterPro" id="IPR051611">
    <property type="entry name" value="ECF_transporter_component"/>
</dbReference>
<dbReference type="PANTHER" id="PTHR34857:SF2">
    <property type="entry name" value="SLL0384 PROTEIN"/>
    <property type="match status" value="1"/>
</dbReference>
<dbReference type="InterPro" id="IPR003339">
    <property type="entry name" value="ABC/ECF_trnsptr_transmembrane"/>
</dbReference>
<sequence>MIGATNVLVPSRSSSILSRIDPRFRLLAALALIITAVSFSSWQPLAMLVLIAAIITGFAKPDWPRTLKMVLAMDGFILVMLIMLPFTVPGQVMFTFWDFDASYQGLFQAILIALKANAAILVLIALVGGMDAILLGRGLQGIYIPAKLVTLFMFTVRYIDLLRREYLRLRLAMRARAFVARNNRHSWRSFGYLLGMLLVRGHDRSERILWAMKCRAYHGHMHFGSLPRLSPQDYLFAAATILLIGTLIGLEVACPALS</sequence>
<evidence type="ECO:0000256" key="7">
    <source>
        <dbReference type="SAM" id="Phobius"/>
    </source>
</evidence>
<dbReference type="RefSeq" id="WP_097050311.1">
    <property type="nucleotide sequence ID" value="NZ_OBMM01000001.1"/>
</dbReference>
<evidence type="ECO:0000256" key="1">
    <source>
        <dbReference type="ARBA" id="ARBA00004651"/>
    </source>
</evidence>
<protein>
    <submittedName>
        <fullName evidence="8">Cobalt/nickel transport system permease protein</fullName>
    </submittedName>
</protein>
<dbReference type="Proteomes" id="UP000219068">
    <property type="component" value="Unassembled WGS sequence"/>
</dbReference>
<dbReference type="GO" id="GO:0043190">
    <property type="term" value="C:ATP-binding cassette (ABC) transporter complex"/>
    <property type="evidence" value="ECO:0007669"/>
    <property type="project" value="InterPro"/>
</dbReference>
<keyword evidence="6 7" id="KW-0472">Membrane</keyword>
<evidence type="ECO:0000313" key="9">
    <source>
        <dbReference type="Proteomes" id="UP000219068"/>
    </source>
</evidence>
<evidence type="ECO:0000313" key="8">
    <source>
        <dbReference type="EMBL" id="SOB91564.1"/>
    </source>
</evidence>
<dbReference type="InterPro" id="IPR012809">
    <property type="entry name" value="ECF_CbiQ"/>
</dbReference>
<gene>
    <name evidence="8" type="ORF">SAMN05428964_101431</name>
</gene>
<feature type="transmembrane region" description="Helical" evidence="7">
    <location>
        <begin position="67"/>
        <end position="86"/>
    </location>
</feature>
<keyword evidence="4 7" id="KW-0812">Transmembrane</keyword>
<evidence type="ECO:0000256" key="5">
    <source>
        <dbReference type="ARBA" id="ARBA00022989"/>
    </source>
</evidence>
<evidence type="ECO:0000256" key="2">
    <source>
        <dbReference type="ARBA" id="ARBA00008564"/>
    </source>
</evidence>
<feature type="transmembrane region" description="Helical" evidence="7">
    <location>
        <begin position="234"/>
        <end position="257"/>
    </location>
</feature>
<comment type="similarity">
    <text evidence="2">Belongs to the CbiQ family.</text>
</comment>
<comment type="subcellular location">
    <subcellularLocation>
        <location evidence="1">Cell membrane</location>
        <topology evidence="1">Multi-pass membrane protein</topology>
    </subcellularLocation>
</comment>
<dbReference type="GO" id="GO:0006824">
    <property type="term" value="P:cobalt ion transport"/>
    <property type="evidence" value="ECO:0007669"/>
    <property type="project" value="InterPro"/>
</dbReference>
<dbReference type="Pfam" id="PF02361">
    <property type="entry name" value="CbiQ"/>
    <property type="match status" value="1"/>
</dbReference>
<name>A0A285RCE1_9PROT</name>
<feature type="transmembrane region" description="Helical" evidence="7">
    <location>
        <begin position="106"/>
        <end position="129"/>
    </location>
</feature>
<feature type="transmembrane region" description="Helical" evidence="7">
    <location>
        <begin position="26"/>
        <end position="55"/>
    </location>
</feature>
<dbReference type="AlphaFoldDB" id="A0A285RCE1"/>
<evidence type="ECO:0000256" key="4">
    <source>
        <dbReference type="ARBA" id="ARBA00022692"/>
    </source>
</evidence>
<dbReference type="CDD" id="cd16914">
    <property type="entry name" value="EcfT"/>
    <property type="match status" value="1"/>
</dbReference>